<evidence type="ECO:0000256" key="3">
    <source>
        <dbReference type="ARBA" id="ARBA00022989"/>
    </source>
</evidence>
<feature type="domain" description="Sushi" evidence="8">
    <location>
        <begin position="750"/>
        <end position="807"/>
    </location>
</feature>
<dbReference type="InterPro" id="IPR001212">
    <property type="entry name" value="Somatomedin_B_dom"/>
</dbReference>
<gene>
    <name evidence="11" type="primary">SUSD2</name>
</gene>
<dbReference type="InterPro" id="IPR001846">
    <property type="entry name" value="VWF_type-D"/>
</dbReference>
<sequence length="854" mass="93975">MQTAWIRDQRFACNLWIPHQAGGGGDFALISPAWALRRVNAHCTTRSTAQGPGALAQDSCSGHCGTPRSSCSCHATCESLGICCPDYWEFCLNASPYSGTLLGGKDFSLLNVTFSGSSTVICRFAGSVETRGYVAGDGRVHCISPLLYQIGILKLEISSDGGRTFPWMATWVSVHHGKVSPLEKSTLVNETKWQYYGTPGTRGNLTVTWNHRTLQASHVNVEVWGYNETGEPYSSSWVAEWKYLYTLKRNLTNTGAFTFLPVPSAQYSAWEVGALRISSAASSDGQSNVMAIWSTEHALAWHLGDDFRKDPAAWATAKCRQWDALETGLPNFLDEIPDCPCTLAQARADVGRFHTDYGCDIEKGSVCTYHQGAVHCVRGVQASPRYSSGQQCCYNAAGTQVLTGDSTGGSTPDRGHDWGAPPYQKPPRVPGFSHWIYDVISFYYCCLWSNNCPTYLNRRPSSGCRKYRPPRVASAFGDPHFVTFDGTNFTFKGLGEYTVLESGLTSLSIQGRTHRAKLSNGTEAKVTGFSAVAMQENRSDVVEIRIPEHSDGLEVLLNQKALNFSEQTWMDLNGLFLSTAPGLNVTALFSSGVGVEVRRAGRMLSLTVLLPAKFLNHTQGLFGVMNGNPRDDLTLRNGTILDANRCSPEELFAFGADWAVKNETSLFTYDSQFLLQTFFYGPKHDPSFLPVFRAPEDPTDPLTQEAAQLCQSDPFCKFDALTTRDLTVGNSTRWSHRIYKHLEESLQPVVSCGWLAPPSNGTKNGTSYLAGSTVRFDCSPGFNLEGSTARTCQEDGLWSGGTAKCEPNAGRRSYGVLGIHTLWPYLQRRRLHHTPWQQIPLSNSSYCQEVLPNV</sequence>
<keyword evidence="6" id="KW-0768">Sushi</keyword>
<feature type="domain" description="VWFD" evidence="10">
    <location>
        <begin position="471"/>
        <end position="666"/>
    </location>
</feature>
<evidence type="ECO:0000256" key="5">
    <source>
        <dbReference type="ARBA" id="ARBA00023157"/>
    </source>
</evidence>
<comment type="caution">
    <text evidence="6">Lacks conserved residue(s) required for the propagation of feature annotation.</text>
</comment>
<dbReference type="PROSITE" id="PS50856">
    <property type="entry name" value="AMOP"/>
    <property type="match status" value="1"/>
</dbReference>
<dbReference type="InterPro" id="IPR000436">
    <property type="entry name" value="Sushi_SCR_CCP_dom"/>
</dbReference>
<keyword evidence="3" id="KW-1133">Transmembrane helix</keyword>
<keyword evidence="2" id="KW-0812">Transmembrane</keyword>
<dbReference type="InterPro" id="IPR005533">
    <property type="entry name" value="AMOP_dom"/>
</dbReference>
<protein>
    <submittedName>
        <fullName evidence="11">Sushi domain containing 2</fullName>
    </submittedName>
</protein>
<evidence type="ECO:0000259" key="9">
    <source>
        <dbReference type="PROSITE" id="PS50958"/>
    </source>
</evidence>
<dbReference type="Pfam" id="PF23263">
    <property type="entry name" value="C8-3_MUC4"/>
    <property type="match status" value="1"/>
</dbReference>
<evidence type="ECO:0000256" key="6">
    <source>
        <dbReference type="PROSITE-ProRule" id="PRU00302"/>
    </source>
</evidence>
<dbReference type="SUPFAM" id="SSF90188">
    <property type="entry name" value="Somatomedin B domain"/>
    <property type="match status" value="1"/>
</dbReference>
<dbReference type="Gene3D" id="4.10.410.20">
    <property type="match status" value="1"/>
</dbReference>
<keyword evidence="4" id="KW-0472">Membrane</keyword>
<comment type="subcellular location">
    <subcellularLocation>
        <location evidence="1">Membrane</location>
    </subcellularLocation>
</comment>
<reference evidence="11" key="2">
    <citation type="submission" date="2025-08" db="UniProtKB">
        <authorList>
            <consortium name="Ensembl"/>
        </authorList>
    </citation>
    <scope>IDENTIFICATION</scope>
</reference>
<dbReference type="Pfam" id="PF00094">
    <property type="entry name" value="VWD"/>
    <property type="match status" value="1"/>
</dbReference>
<dbReference type="SMART" id="SM00216">
    <property type="entry name" value="VWD"/>
    <property type="match status" value="1"/>
</dbReference>
<dbReference type="Ensembl" id="ENSPMRT00000022356.1">
    <property type="protein sequence ID" value="ENSPMRP00000021056.1"/>
    <property type="gene ID" value="ENSPMRG00000013627.1"/>
</dbReference>
<evidence type="ECO:0000313" key="12">
    <source>
        <dbReference type="Proteomes" id="UP000472272"/>
    </source>
</evidence>
<proteinExistence type="predicted"/>
<dbReference type="CDD" id="cd00033">
    <property type="entry name" value="CCP"/>
    <property type="match status" value="1"/>
</dbReference>
<feature type="domain" description="SMB" evidence="9">
    <location>
        <begin position="56"/>
        <end position="95"/>
    </location>
</feature>
<dbReference type="InterPro" id="IPR056619">
    <property type="entry name" value="C8-3_MUC4"/>
</dbReference>
<feature type="domain" description="AMOP" evidence="7">
    <location>
        <begin position="311"/>
        <end position="459"/>
    </location>
</feature>
<dbReference type="Gene3D" id="2.10.70.10">
    <property type="entry name" value="Complement Module, domain 1"/>
    <property type="match status" value="1"/>
</dbReference>
<dbReference type="SUPFAM" id="SSF57535">
    <property type="entry name" value="Complement control module/SCR domain"/>
    <property type="match status" value="1"/>
</dbReference>
<evidence type="ECO:0000256" key="4">
    <source>
        <dbReference type="ARBA" id="ARBA00023136"/>
    </source>
</evidence>
<dbReference type="PROSITE" id="PS50958">
    <property type="entry name" value="SMB_2"/>
    <property type="match status" value="1"/>
</dbReference>
<reference evidence="11 12" key="1">
    <citation type="journal article" date="2019" name="Proc. Natl. Acad. Sci. U.S.A.">
        <title>Regulatory changes in pterin and carotenoid genes underlie balanced color polymorphisms in the wall lizard.</title>
        <authorList>
            <person name="Andrade P."/>
            <person name="Pinho C."/>
            <person name="Perez I de Lanuza G."/>
            <person name="Afonso S."/>
            <person name="Brejcha J."/>
            <person name="Rubin C.J."/>
            <person name="Wallerman O."/>
            <person name="Pereira P."/>
            <person name="Sabatino S.J."/>
            <person name="Bellati A."/>
            <person name="Pellitteri-Rosa D."/>
            <person name="Bosakova Z."/>
            <person name="Bunikis I."/>
            <person name="Carretero M.A."/>
            <person name="Feiner N."/>
            <person name="Marsik P."/>
            <person name="Pauperio F."/>
            <person name="Salvi D."/>
            <person name="Soler L."/>
            <person name="While G.M."/>
            <person name="Uller T."/>
            <person name="Font E."/>
            <person name="Andersson L."/>
            <person name="Carneiro M."/>
        </authorList>
    </citation>
    <scope>NUCLEOTIDE SEQUENCE</scope>
</reference>
<dbReference type="Pfam" id="PF03782">
    <property type="entry name" value="AMOP"/>
    <property type="match status" value="1"/>
</dbReference>
<evidence type="ECO:0000259" key="10">
    <source>
        <dbReference type="PROSITE" id="PS51233"/>
    </source>
</evidence>
<dbReference type="PROSITE" id="PS51233">
    <property type="entry name" value="VWFD"/>
    <property type="match status" value="1"/>
</dbReference>
<dbReference type="PANTHER" id="PTHR13802:SF63">
    <property type="entry name" value="SUSHI DOMAIN-CONTAINING PROTEIN 2"/>
    <property type="match status" value="1"/>
</dbReference>
<evidence type="ECO:0000256" key="1">
    <source>
        <dbReference type="ARBA" id="ARBA00004370"/>
    </source>
</evidence>
<evidence type="ECO:0000256" key="2">
    <source>
        <dbReference type="ARBA" id="ARBA00022692"/>
    </source>
</evidence>
<dbReference type="PROSITE" id="PS00524">
    <property type="entry name" value="SMB_1"/>
    <property type="match status" value="1"/>
</dbReference>
<dbReference type="InterPro" id="IPR051495">
    <property type="entry name" value="Epithelial_Barrier/Signaling"/>
</dbReference>
<dbReference type="InterPro" id="IPR036024">
    <property type="entry name" value="Somatomedin_B-like_dom_sf"/>
</dbReference>
<dbReference type="GO" id="GO:0016020">
    <property type="term" value="C:membrane"/>
    <property type="evidence" value="ECO:0007669"/>
    <property type="project" value="UniProtKB-SubCell"/>
</dbReference>
<dbReference type="PANTHER" id="PTHR13802">
    <property type="entry name" value="MUCIN 4-RELATED"/>
    <property type="match status" value="1"/>
</dbReference>
<dbReference type="PROSITE" id="PS50923">
    <property type="entry name" value="SUSHI"/>
    <property type="match status" value="1"/>
</dbReference>
<dbReference type="SMART" id="SM00201">
    <property type="entry name" value="SO"/>
    <property type="match status" value="1"/>
</dbReference>
<dbReference type="GeneTree" id="ENSGT00730000110943"/>
<evidence type="ECO:0000259" key="8">
    <source>
        <dbReference type="PROSITE" id="PS50923"/>
    </source>
</evidence>
<dbReference type="Pfam" id="PF00084">
    <property type="entry name" value="Sushi"/>
    <property type="match status" value="1"/>
</dbReference>
<feature type="disulfide bond" evidence="6">
    <location>
        <begin position="778"/>
        <end position="805"/>
    </location>
</feature>
<name>A0A670J9T4_PODMU</name>
<keyword evidence="5 6" id="KW-1015">Disulfide bond</keyword>
<evidence type="ECO:0000259" key="7">
    <source>
        <dbReference type="PROSITE" id="PS50856"/>
    </source>
</evidence>
<dbReference type="Proteomes" id="UP000472272">
    <property type="component" value="Chromosome 12"/>
</dbReference>
<dbReference type="SMART" id="SM00032">
    <property type="entry name" value="CCP"/>
    <property type="match status" value="1"/>
</dbReference>
<accession>A0A670J9T4</accession>
<dbReference type="Pfam" id="PF01033">
    <property type="entry name" value="Somatomedin_B"/>
    <property type="match status" value="1"/>
</dbReference>
<dbReference type="InterPro" id="IPR035976">
    <property type="entry name" value="Sushi/SCR/CCP_sf"/>
</dbReference>
<dbReference type="SMART" id="SM00723">
    <property type="entry name" value="AMOP"/>
    <property type="match status" value="1"/>
</dbReference>
<evidence type="ECO:0000313" key="11">
    <source>
        <dbReference type="Ensembl" id="ENSPMRP00000021056.1"/>
    </source>
</evidence>
<organism evidence="11 12">
    <name type="scientific">Podarcis muralis</name>
    <name type="common">Wall lizard</name>
    <name type="synonym">Lacerta muralis</name>
    <dbReference type="NCBI Taxonomy" id="64176"/>
    <lineage>
        <taxon>Eukaryota</taxon>
        <taxon>Metazoa</taxon>
        <taxon>Chordata</taxon>
        <taxon>Craniata</taxon>
        <taxon>Vertebrata</taxon>
        <taxon>Euteleostomi</taxon>
        <taxon>Lepidosauria</taxon>
        <taxon>Squamata</taxon>
        <taxon>Bifurcata</taxon>
        <taxon>Unidentata</taxon>
        <taxon>Episquamata</taxon>
        <taxon>Laterata</taxon>
        <taxon>Lacertibaenia</taxon>
        <taxon>Lacertidae</taxon>
        <taxon>Podarcis</taxon>
    </lineage>
</organism>
<keyword evidence="12" id="KW-1185">Reference proteome</keyword>
<dbReference type="AlphaFoldDB" id="A0A670J9T4"/>
<reference evidence="11" key="3">
    <citation type="submission" date="2025-09" db="UniProtKB">
        <authorList>
            <consortium name="Ensembl"/>
        </authorList>
    </citation>
    <scope>IDENTIFICATION</scope>
</reference>